<dbReference type="Pfam" id="PF22936">
    <property type="entry name" value="Pol_BBD"/>
    <property type="match status" value="1"/>
</dbReference>
<keyword evidence="3" id="KW-0064">Aspartyl protease</keyword>
<accession>A0AAV1VEF9</accession>
<dbReference type="SUPFAM" id="SSF56672">
    <property type="entry name" value="DNA/RNA polymerases"/>
    <property type="match status" value="1"/>
</dbReference>
<dbReference type="Pfam" id="PF07727">
    <property type="entry name" value="RVT_2"/>
    <property type="match status" value="1"/>
</dbReference>
<dbReference type="InterPro" id="IPR012337">
    <property type="entry name" value="RNaseH-like_sf"/>
</dbReference>
<dbReference type="InterPro" id="IPR036397">
    <property type="entry name" value="RNaseH_sf"/>
</dbReference>
<dbReference type="Pfam" id="PF25597">
    <property type="entry name" value="SH3_retrovirus"/>
    <property type="match status" value="1"/>
</dbReference>
<evidence type="ECO:0000256" key="3">
    <source>
        <dbReference type="ARBA" id="ARBA00022750"/>
    </source>
</evidence>
<dbReference type="InterPro" id="IPR054722">
    <property type="entry name" value="PolX-like_BBD"/>
</dbReference>
<evidence type="ECO:0000256" key="1">
    <source>
        <dbReference type="ARBA" id="ARBA00022670"/>
    </source>
</evidence>
<dbReference type="Gene3D" id="3.30.420.10">
    <property type="entry name" value="Ribonuclease H-like superfamily/Ribonuclease H"/>
    <property type="match status" value="1"/>
</dbReference>
<dbReference type="GO" id="GO:0015074">
    <property type="term" value="P:DNA integration"/>
    <property type="evidence" value="ECO:0007669"/>
    <property type="project" value="InterPro"/>
</dbReference>
<reference evidence="7" key="1">
    <citation type="submission" date="2024-01" db="EMBL/GenBank/DDBJ databases">
        <authorList>
            <person name="Webb A."/>
        </authorList>
    </citation>
    <scope>NUCLEOTIDE SEQUENCE</scope>
    <source>
        <strain evidence="7">Pm1</strain>
    </source>
</reference>
<dbReference type="EMBL" id="CAKLBY020000321">
    <property type="protein sequence ID" value="CAK7945306.1"/>
    <property type="molecule type" value="Genomic_DNA"/>
</dbReference>
<dbReference type="InterPro" id="IPR013103">
    <property type="entry name" value="RVT_2"/>
</dbReference>
<dbReference type="SUPFAM" id="SSF53098">
    <property type="entry name" value="Ribonuclease H-like"/>
    <property type="match status" value="1"/>
</dbReference>
<dbReference type="PROSITE" id="PS50994">
    <property type="entry name" value="INTEGRASE"/>
    <property type="match status" value="1"/>
</dbReference>
<evidence type="ECO:0000256" key="2">
    <source>
        <dbReference type="ARBA" id="ARBA00022723"/>
    </source>
</evidence>
<feature type="compositionally biased region" description="Acidic residues" evidence="5">
    <location>
        <begin position="594"/>
        <end position="610"/>
    </location>
</feature>
<dbReference type="GO" id="GO:0004190">
    <property type="term" value="F:aspartic-type endopeptidase activity"/>
    <property type="evidence" value="ECO:0007669"/>
    <property type="project" value="UniProtKB-KW"/>
</dbReference>
<dbReference type="GO" id="GO:0046872">
    <property type="term" value="F:metal ion binding"/>
    <property type="evidence" value="ECO:0007669"/>
    <property type="project" value="UniProtKB-KW"/>
</dbReference>
<keyword evidence="1" id="KW-0645">Protease</keyword>
<sequence>MSSAELRSRDVVRVLTKEHIKRQGDKTTSVKTEDAAKAFSTEREPRQCGARRGGNKARGRGANNVQWRTNNNNDDNYDRVAFAVSLEAGLSTGKNMPGMWAVDSGATHHICNDKAKFASLNEREEGELSVADGSKAAIKGVGTIMERVVLPNGDERDIGIKDALFVPSMSKNLLSVPQINKGGRFQVVFDGSKMQVKRKNSTQVVATADLVDGLYWLRTPQRSANAATRNGTIDLHARMGHAPIEVLRKMVATGMIKDAKAPLNSTGPSVCRGCQQGKMVQKPFPTNRDKRQYGVFELLHFDICGPMEQVSIGGSRYLLLVVDEASGCMKGFCLRSKSESEDCIKNHIIKIQTQFGTKIKFVRHDGAHEFATNSIKTFYEDHGIKQQVTVPYAHQTNGTAERAIRTIVTIGRSLLHHAKLEKCFWAEAAMTAIYIKNRLPSPKIDHKTPFEIVYKSKPSVKHMRVFGCRAFILTPREKRLKWDPKAREGIFMGYEEASKAYRVYDIEAGQVVISRDITFDESTFDFSMDRPSDDDEDAELDLDLLAINEDDVRQTVYKKTGKRKSEARPGMSRSARLELGWNKQKRRSSAPETMSDDEEDASVYDQDDDSTPPTFWRASANAVEATDLAEPVTFQDAINGPDQDHWRNAVKAELKSMHLRGVFRAAKLPRGQGAIGTKWVFKIKRKADGSVEKFKARLVAKGFKQKYGINYTETFSPVVKYVTLRMMIAITKYFDWPLDQLDVVTAFLYGVMKEKVYCVIPEGVEMDGDFDCLELVKAIYGLKQASRVWNEAFDEFVCSIGFEASAFDPCLYIKVVDGHCVLVLVYVDDVLVTGSSLELIAQTKADLKTRFEMTDSGKCTFVLGIELVDESDGSVTMCQRRYVNDILKRFGMDECKATASPVDLSPRLVASTEAAKIDVPFREAVGALMHLTTATRPDIAYAVGYVSRFMENPQQEHWTVVKRIFRYLQGTESHGLRFQPSDKIDFRGYSDADWAGDHADRKSTSGYAFVLLAEYIALSLAIQEGKWVHRLLCEILAAANEPGRDLVIREDNQSCIKMTKNPVNHGRAKHIDIKYHHIRDEVKRGEVQLEYCETSMMMADIMTKGLSGPRHKDLTTALGIRASSD</sequence>
<dbReference type="InterPro" id="IPR057670">
    <property type="entry name" value="SH3_retrovirus"/>
</dbReference>
<dbReference type="GO" id="GO:0006508">
    <property type="term" value="P:proteolysis"/>
    <property type="evidence" value="ECO:0007669"/>
    <property type="project" value="UniProtKB-KW"/>
</dbReference>
<dbReference type="PANTHER" id="PTHR42648">
    <property type="entry name" value="TRANSPOSASE, PUTATIVE-RELATED"/>
    <property type="match status" value="1"/>
</dbReference>
<dbReference type="InterPro" id="IPR001584">
    <property type="entry name" value="Integrase_cat-core"/>
</dbReference>
<feature type="region of interest" description="Disordered" evidence="5">
    <location>
        <begin position="22"/>
        <end position="66"/>
    </location>
</feature>
<comment type="caution">
    <text evidence="7">The sequence shown here is derived from an EMBL/GenBank/DDBJ whole genome shotgun (WGS) entry which is preliminary data.</text>
</comment>
<dbReference type="GO" id="GO:0003676">
    <property type="term" value="F:nucleic acid binding"/>
    <property type="evidence" value="ECO:0007669"/>
    <property type="project" value="InterPro"/>
</dbReference>
<feature type="region of interest" description="Disordered" evidence="5">
    <location>
        <begin position="556"/>
        <end position="615"/>
    </location>
</feature>
<organism evidence="7 8">
    <name type="scientific">Peronospora matthiolae</name>
    <dbReference type="NCBI Taxonomy" id="2874970"/>
    <lineage>
        <taxon>Eukaryota</taxon>
        <taxon>Sar</taxon>
        <taxon>Stramenopiles</taxon>
        <taxon>Oomycota</taxon>
        <taxon>Peronosporomycetes</taxon>
        <taxon>Peronosporales</taxon>
        <taxon>Peronosporaceae</taxon>
        <taxon>Peronospora</taxon>
    </lineage>
</organism>
<feature type="domain" description="Integrase catalytic" evidence="6">
    <location>
        <begin position="281"/>
        <end position="457"/>
    </location>
</feature>
<evidence type="ECO:0000256" key="4">
    <source>
        <dbReference type="ARBA" id="ARBA00022801"/>
    </source>
</evidence>
<evidence type="ECO:0000259" key="6">
    <source>
        <dbReference type="PROSITE" id="PS50994"/>
    </source>
</evidence>
<keyword evidence="2" id="KW-0479">Metal-binding</keyword>
<dbReference type="InterPro" id="IPR039537">
    <property type="entry name" value="Retrotran_Ty1/copia-like"/>
</dbReference>
<evidence type="ECO:0000256" key="5">
    <source>
        <dbReference type="SAM" id="MobiDB-lite"/>
    </source>
</evidence>
<keyword evidence="4" id="KW-0378">Hydrolase</keyword>
<gene>
    <name evidence="7" type="ORF">PM001_LOCUS30456</name>
</gene>
<evidence type="ECO:0000313" key="8">
    <source>
        <dbReference type="Proteomes" id="UP001162060"/>
    </source>
</evidence>
<dbReference type="CDD" id="cd09272">
    <property type="entry name" value="RNase_HI_RT_Ty1"/>
    <property type="match status" value="1"/>
</dbReference>
<evidence type="ECO:0000313" key="7">
    <source>
        <dbReference type="EMBL" id="CAK7945306.1"/>
    </source>
</evidence>
<proteinExistence type="predicted"/>
<dbReference type="PANTHER" id="PTHR42648:SF28">
    <property type="entry name" value="TRANSPOSON-ENCODED PROTEIN WITH RIBONUCLEASE H-LIKE AND RETROVIRUS ZINC FINGER-LIKE DOMAINS"/>
    <property type="match status" value="1"/>
</dbReference>
<feature type="compositionally biased region" description="Basic and acidic residues" evidence="5">
    <location>
        <begin position="31"/>
        <end position="46"/>
    </location>
</feature>
<dbReference type="Proteomes" id="UP001162060">
    <property type="component" value="Unassembled WGS sequence"/>
</dbReference>
<dbReference type="AlphaFoldDB" id="A0AAV1VEF9"/>
<name>A0AAV1VEF9_9STRA</name>
<protein>
    <recommendedName>
        <fullName evidence="6">Integrase catalytic domain-containing protein</fullName>
    </recommendedName>
</protein>
<dbReference type="InterPro" id="IPR043502">
    <property type="entry name" value="DNA/RNA_pol_sf"/>
</dbReference>